<reference evidence="2 3" key="1">
    <citation type="submission" date="2014-06" db="EMBL/GenBank/DDBJ databases">
        <title>Genome characterization of distinct group I Clostridium botulinum lineages.</title>
        <authorList>
            <person name="Giordani F."/>
            <person name="Anselmo A."/>
            <person name="Fillo S."/>
            <person name="Palozzi A.M."/>
            <person name="Fortunato A."/>
            <person name="Gentile B."/>
            <person name="Ciammaruconi A."/>
            <person name="Anniballi F."/>
            <person name="De Medici D."/>
            <person name="Lista F."/>
        </authorList>
    </citation>
    <scope>NUCLEOTIDE SEQUENCE [LARGE SCALE GENOMIC DNA]</scope>
    <source>
        <strain evidence="2 3">B2 450</strain>
    </source>
</reference>
<sequence length="147" mass="16539">MGNYKKGQRTVYIIAIVYFILAIITNFFLDIKVPHGDFTDAILKFSFKGFTIASVVSIFVTLIICYFLCVGNNTVKNILTAMMSIGMFFMLLDVLNGIEGGRFGVGNWFALVEFLISLIIVILLNKNKNVKSFFSEKKKGTHSINKM</sequence>
<evidence type="ECO:0000313" key="3">
    <source>
        <dbReference type="Proteomes" id="UP000032250"/>
    </source>
</evidence>
<name>A0A0D1BVT5_CLOBO</name>
<evidence type="ECO:0000256" key="1">
    <source>
        <dbReference type="SAM" id="Phobius"/>
    </source>
</evidence>
<accession>A0A0D1BVT5</accession>
<gene>
    <name evidence="2" type="ORF">N495_04770</name>
</gene>
<dbReference type="OrthoDB" id="9923151at2"/>
<dbReference type="EMBL" id="JXSU01000007">
    <property type="protein sequence ID" value="KIS22921.1"/>
    <property type="molecule type" value="Genomic_DNA"/>
</dbReference>
<dbReference type="RefSeq" id="WP_043031698.1">
    <property type="nucleotide sequence ID" value="NZ_JXSU01000007.1"/>
</dbReference>
<organism evidence="2 3">
    <name type="scientific">Clostridium botulinum B2 450</name>
    <dbReference type="NCBI Taxonomy" id="1379739"/>
    <lineage>
        <taxon>Bacteria</taxon>
        <taxon>Bacillati</taxon>
        <taxon>Bacillota</taxon>
        <taxon>Clostridia</taxon>
        <taxon>Eubacteriales</taxon>
        <taxon>Clostridiaceae</taxon>
        <taxon>Clostridium</taxon>
    </lineage>
</organism>
<feature type="transmembrane region" description="Helical" evidence="1">
    <location>
        <begin position="78"/>
        <end position="98"/>
    </location>
</feature>
<dbReference type="HOGENOM" id="CLU_1764814_0_0_9"/>
<comment type="caution">
    <text evidence="2">The sequence shown here is derived from an EMBL/GenBank/DDBJ whole genome shotgun (WGS) entry which is preliminary data.</text>
</comment>
<feature type="transmembrane region" description="Helical" evidence="1">
    <location>
        <begin position="49"/>
        <end position="71"/>
    </location>
</feature>
<dbReference type="PATRIC" id="fig|1379739.3.peg.1277"/>
<evidence type="ECO:0000313" key="2">
    <source>
        <dbReference type="EMBL" id="KIS22921.1"/>
    </source>
</evidence>
<proteinExistence type="predicted"/>
<protein>
    <submittedName>
        <fullName evidence="2">Uncharacterized protein</fullName>
    </submittedName>
</protein>
<feature type="transmembrane region" description="Helical" evidence="1">
    <location>
        <begin position="12"/>
        <end position="29"/>
    </location>
</feature>
<dbReference type="AlphaFoldDB" id="A0A0D1BVT5"/>
<keyword evidence="1" id="KW-0812">Transmembrane</keyword>
<keyword evidence="1" id="KW-0472">Membrane</keyword>
<dbReference type="Proteomes" id="UP000032250">
    <property type="component" value="Unassembled WGS sequence"/>
</dbReference>
<feature type="transmembrane region" description="Helical" evidence="1">
    <location>
        <begin position="104"/>
        <end position="124"/>
    </location>
</feature>
<keyword evidence="1" id="KW-1133">Transmembrane helix</keyword>